<gene>
    <name evidence="2" type="ORF">Q4Q40_09585</name>
</gene>
<keyword evidence="1" id="KW-0812">Transmembrane</keyword>
<feature type="transmembrane region" description="Helical" evidence="1">
    <location>
        <begin position="153"/>
        <end position="172"/>
    </location>
</feature>
<evidence type="ECO:0000313" key="2">
    <source>
        <dbReference type="EMBL" id="MDO5974434.1"/>
    </source>
</evidence>
<feature type="transmembrane region" description="Helical" evidence="1">
    <location>
        <begin position="38"/>
        <end position="65"/>
    </location>
</feature>
<feature type="transmembrane region" description="Helical" evidence="1">
    <location>
        <begin position="85"/>
        <end position="109"/>
    </location>
</feature>
<keyword evidence="1" id="KW-0472">Membrane</keyword>
<feature type="transmembrane region" description="Helical" evidence="1">
    <location>
        <begin position="193"/>
        <end position="211"/>
    </location>
</feature>
<sequence>MDTLNSLFQKINNAAPLDFGTIISDSIDLYKKVWLKGLLVILFIVIASMIIGFVFGLIGLAPNAFDFSNGFDLELITSFYSQNVIYSIPQTILISTLTLAFVAAFYRICKQVDSGETGNDDYFYFFNKEYFTKVFMLGIIYSLIATVAQLLFLIPYIYVIVPLSYFAIVFAFNPDLSETEIVKASFALGNKKWLITFGALFVTGILGMLGILGCGVGLFLTVSIVYLPVFLIYKKVIGFKVDSEIEKIGLRDDFDY</sequence>
<dbReference type="Proteomes" id="UP001176806">
    <property type="component" value="Unassembled WGS sequence"/>
</dbReference>
<dbReference type="EMBL" id="JAUOEL010000003">
    <property type="protein sequence ID" value="MDO5974434.1"/>
    <property type="molecule type" value="Genomic_DNA"/>
</dbReference>
<keyword evidence="1" id="KW-1133">Transmembrane helix</keyword>
<feature type="transmembrane region" description="Helical" evidence="1">
    <location>
        <begin position="217"/>
        <end position="233"/>
    </location>
</feature>
<name>A0ABT8WMP4_9FLAO</name>
<reference evidence="2" key="1">
    <citation type="submission" date="2023-07" db="EMBL/GenBank/DDBJ databases">
        <title>Two novel species in the genus Flavivirga.</title>
        <authorList>
            <person name="Kwon K."/>
        </authorList>
    </citation>
    <scope>NUCLEOTIDE SEQUENCE</scope>
    <source>
        <strain evidence="2">KACC 14158</strain>
    </source>
</reference>
<comment type="caution">
    <text evidence="2">The sequence shown here is derived from an EMBL/GenBank/DDBJ whole genome shotgun (WGS) entry which is preliminary data.</text>
</comment>
<proteinExistence type="predicted"/>
<evidence type="ECO:0008006" key="4">
    <source>
        <dbReference type="Google" id="ProtNLM"/>
    </source>
</evidence>
<feature type="transmembrane region" description="Helical" evidence="1">
    <location>
        <begin position="130"/>
        <end position="147"/>
    </location>
</feature>
<evidence type="ECO:0000256" key="1">
    <source>
        <dbReference type="SAM" id="Phobius"/>
    </source>
</evidence>
<dbReference type="RefSeq" id="WP_303301574.1">
    <property type="nucleotide sequence ID" value="NZ_BAABDA010000050.1"/>
</dbReference>
<protein>
    <recommendedName>
        <fullName evidence="4">Beta-carotene 15,15'-monooxygenase</fullName>
    </recommendedName>
</protein>
<keyword evidence="3" id="KW-1185">Reference proteome</keyword>
<evidence type="ECO:0000313" key="3">
    <source>
        <dbReference type="Proteomes" id="UP001176806"/>
    </source>
</evidence>
<accession>A0ABT8WMP4</accession>
<organism evidence="2 3">
    <name type="scientific">Flavivirga jejuensis</name>
    <dbReference type="NCBI Taxonomy" id="870487"/>
    <lineage>
        <taxon>Bacteria</taxon>
        <taxon>Pseudomonadati</taxon>
        <taxon>Bacteroidota</taxon>
        <taxon>Flavobacteriia</taxon>
        <taxon>Flavobacteriales</taxon>
        <taxon>Flavobacteriaceae</taxon>
        <taxon>Flavivirga</taxon>
    </lineage>
</organism>